<evidence type="ECO:0000313" key="6">
    <source>
        <dbReference type="EMBL" id="RIA95102.1"/>
    </source>
</evidence>
<organism evidence="6 7">
    <name type="scientific">Glomus cerebriforme</name>
    <dbReference type="NCBI Taxonomy" id="658196"/>
    <lineage>
        <taxon>Eukaryota</taxon>
        <taxon>Fungi</taxon>
        <taxon>Fungi incertae sedis</taxon>
        <taxon>Mucoromycota</taxon>
        <taxon>Glomeromycotina</taxon>
        <taxon>Glomeromycetes</taxon>
        <taxon>Glomerales</taxon>
        <taxon>Glomeraceae</taxon>
        <taxon>Glomus</taxon>
    </lineage>
</organism>
<dbReference type="AlphaFoldDB" id="A0A397TB39"/>
<keyword evidence="4" id="KW-0732">Signal</keyword>
<evidence type="ECO:0000256" key="3">
    <source>
        <dbReference type="ARBA" id="ARBA00022525"/>
    </source>
</evidence>
<comment type="caution">
    <text evidence="6">The sequence shown here is derived from an EMBL/GenBank/DDBJ whole genome shotgun (WGS) entry which is preliminary data.</text>
</comment>
<dbReference type="Proteomes" id="UP000265703">
    <property type="component" value="Unassembled WGS sequence"/>
</dbReference>
<name>A0A397TB39_9GLOM</name>
<accession>A0A397TB39</accession>
<evidence type="ECO:0000259" key="5">
    <source>
        <dbReference type="Pfam" id="PF20147"/>
    </source>
</evidence>
<dbReference type="EMBL" id="QKYT01000067">
    <property type="protein sequence ID" value="RIA95102.1"/>
    <property type="molecule type" value="Genomic_DNA"/>
</dbReference>
<keyword evidence="3" id="KW-0964">Secreted</keyword>
<evidence type="ECO:0000256" key="1">
    <source>
        <dbReference type="ARBA" id="ARBA00004340"/>
    </source>
</evidence>
<dbReference type="GO" id="GO:0005576">
    <property type="term" value="C:extracellular region"/>
    <property type="evidence" value="ECO:0007669"/>
    <property type="project" value="UniProtKB-SubCell"/>
</dbReference>
<sequence length="177" mass="20098">MSITLCLCLVEGNTTANAFPVDINKDQLVGHLKEAIFHGDELKLWKVEIPGDHDDHLRNLSLQDQYELLAINDIGDYWPTSPPKKHIHVIVKLPLLSLEEALSCIPPPISYSPDCTTSKTTTKVNGNPPASVQYWGDFFDKMDQFRFDQQPIFERPQFIPDKVVNNEEDVRVAIDVK</sequence>
<proteinExistence type="predicted"/>
<dbReference type="STRING" id="658196.A0A397TB39"/>
<feature type="signal peptide" evidence="4">
    <location>
        <begin position="1"/>
        <end position="18"/>
    </location>
</feature>
<dbReference type="GO" id="GO:0043657">
    <property type="term" value="C:host cell"/>
    <property type="evidence" value="ECO:0007669"/>
    <property type="project" value="UniProtKB-SubCell"/>
</dbReference>
<evidence type="ECO:0000313" key="7">
    <source>
        <dbReference type="Proteomes" id="UP000265703"/>
    </source>
</evidence>
<comment type="subcellular location">
    <subcellularLocation>
        <location evidence="1">Host cell</location>
    </subcellularLocation>
    <subcellularLocation>
        <location evidence="2">Secreted</location>
    </subcellularLocation>
</comment>
<reference evidence="6 7" key="1">
    <citation type="submission" date="2018-06" db="EMBL/GenBank/DDBJ databases">
        <title>Comparative genomics reveals the genomic features of Rhizophagus irregularis, R. cerebriforme, R. diaphanum and Gigaspora rosea, and their symbiotic lifestyle signature.</title>
        <authorList>
            <person name="Morin E."/>
            <person name="San Clemente H."/>
            <person name="Chen E.C.H."/>
            <person name="De La Providencia I."/>
            <person name="Hainaut M."/>
            <person name="Kuo A."/>
            <person name="Kohler A."/>
            <person name="Murat C."/>
            <person name="Tang N."/>
            <person name="Roy S."/>
            <person name="Loubradou J."/>
            <person name="Henrissat B."/>
            <person name="Grigoriev I.V."/>
            <person name="Corradi N."/>
            <person name="Roux C."/>
            <person name="Martin F.M."/>
        </authorList>
    </citation>
    <scope>NUCLEOTIDE SEQUENCE [LARGE SCALE GENOMIC DNA]</scope>
    <source>
        <strain evidence="6 7">DAOM 227022</strain>
    </source>
</reference>
<dbReference type="OrthoDB" id="2156052at2759"/>
<gene>
    <name evidence="6" type="ORF">C1645_734265</name>
</gene>
<keyword evidence="7" id="KW-1185">Reference proteome</keyword>
<feature type="domain" description="Crinkler effector protein N-terminal" evidence="5">
    <location>
        <begin position="7"/>
        <end position="92"/>
    </location>
</feature>
<dbReference type="InterPro" id="IPR045379">
    <property type="entry name" value="Crinkler_N"/>
</dbReference>
<dbReference type="Pfam" id="PF20147">
    <property type="entry name" value="Crinkler"/>
    <property type="match status" value="1"/>
</dbReference>
<evidence type="ECO:0000256" key="2">
    <source>
        <dbReference type="ARBA" id="ARBA00004613"/>
    </source>
</evidence>
<protein>
    <recommendedName>
        <fullName evidence="5">Crinkler effector protein N-terminal domain-containing protein</fullName>
    </recommendedName>
</protein>
<feature type="chain" id="PRO_5017210641" description="Crinkler effector protein N-terminal domain-containing protein" evidence="4">
    <location>
        <begin position="19"/>
        <end position="177"/>
    </location>
</feature>
<evidence type="ECO:0000256" key="4">
    <source>
        <dbReference type="SAM" id="SignalP"/>
    </source>
</evidence>